<evidence type="ECO:0000313" key="12">
    <source>
        <dbReference type="EMBL" id="MFF0496364.1"/>
    </source>
</evidence>
<dbReference type="InterPro" id="IPR000298">
    <property type="entry name" value="Cyt_c_oxidase-like_su3"/>
</dbReference>
<evidence type="ECO:0000256" key="9">
    <source>
        <dbReference type="SAM" id="MobiDB-lite"/>
    </source>
</evidence>
<comment type="similarity">
    <text evidence="2 8">Belongs to the cytochrome c oxidase subunit 3 family.</text>
</comment>
<evidence type="ECO:0000256" key="7">
    <source>
        <dbReference type="ARBA" id="ARBA00047816"/>
    </source>
</evidence>
<dbReference type="PROSITE" id="PS50253">
    <property type="entry name" value="COX3"/>
    <property type="match status" value="1"/>
</dbReference>
<feature type="region of interest" description="Disordered" evidence="9">
    <location>
        <begin position="1"/>
        <end position="26"/>
    </location>
</feature>
<comment type="subcellular location">
    <subcellularLocation>
        <location evidence="8">Cell membrane</location>
        <topology evidence="8">Multi-pass membrane protein</topology>
    </subcellularLocation>
    <subcellularLocation>
        <location evidence="1">Membrane</location>
        <topology evidence="1">Multi-pass membrane protein</topology>
    </subcellularLocation>
</comment>
<dbReference type="InterPro" id="IPR035973">
    <property type="entry name" value="Cyt_c_oxidase_su3-like_sf"/>
</dbReference>
<dbReference type="InterPro" id="IPR013833">
    <property type="entry name" value="Cyt_c_oxidase_su3_a-hlx"/>
</dbReference>
<gene>
    <name evidence="12" type="ORF">ACFYU5_08180</name>
</gene>
<evidence type="ECO:0000259" key="11">
    <source>
        <dbReference type="PROSITE" id="PS50253"/>
    </source>
</evidence>
<name>A0ABW6NYW5_9NOCA</name>
<dbReference type="RefSeq" id="WP_387391508.1">
    <property type="nucleotide sequence ID" value="NZ_JBIAMT010000002.1"/>
</dbReference>
<organism evidence="12 13">
    <name type="scientific">Nocardia aobensis</name>
    <dbReference type="NCBI Taxonomy" id="257277"/>
    <lineage>
        <taxon>Bacteria</taxon>
        <taxon>Bacillati</taxon>
        <taxon>Actinomycetota</taxon>
        <taxon>Actinomycetes</taxon>
        <taxon>Mycobacteriales</taxon>
        <taxon>Nocardiaceae</taxon>
        <taxon>Nocardia</taxon>
    </lineage>
</organism>
<dbReference type="Pfam" id="PF00510">
    <property type="entry name" value="COX3"/>
    <property type="match status" value="1"/>
</dbReference>
<dbReference type="InterPro" id="IPR024791">
    <property type="entry name" value="Cyt_c/ubiquinol_Oxase_su3"/>
</dbReference>
<feature type="transmembrane region" description="Helical" evidence="10">
    <location>
        <begin position="193"/>
        <end position="211"/>
    </location>
</feature>
<dbReference type="Proteomes" id="UP001601442">
    <property type="component" value="Unassembled WGS sequence"/>
</dbReference>
<evidence type="ECO:0000256" key="10">
    <source>
        <dbReference type="SAM" id="Phobius"/>
    </source>
</evidence>
<dbReference type="Gene3D" id="1.20.120.80">
    <property type="entry name" value="Cytochrome c oxidase, subunit III, four-helix bundle"/>
    <property type="match status" value="1"/>
</dbReference>
<dbReference type="CDD" id="cd02862">
    <property type="entry name" value="NorE_like"/>
    <property type="match status" value="1"/>
</dbReference>
<keyword evidence="4 10" id="KW-1133">Transmembrane helix</keyword>
<accession>A0ABW6NYW5</accession>
<dbReference type="EMBL" id="JBIAMT010000002">
    <property type="protein sequence ID" value="MFF0496364.1"/>
    <property type="molecule type" value="Genomic_DNA"/>
</dbReference>
<dbReference type="PANTHER" id="PTHR11403:SF6">
    <property type="entry name" value="NITRIC OXIDE REDUCTASE SUBUNIT E"/>
    <property type="match status" value="1"/>
</dbReference>
<comment type="caution">
    <text evidence="12">The sequence shown here is derived from an EMBL/GenBank/DDBJ whole genome shotgun (WGS) entry which is preliminary data.</text>
</comment>
<evidence type="ECO:0000256" key="6">
    <source>
        <dbReference type="ARBA" id="ARBA00031400"/>
    </source>
</evidence>
<feature type="domain" description="Heme-copper oxidase subunit III family profile" evidence="11">
    <location>
        <begin position="38"/>
        <end position="212"/>
    </location>
</feature>
<feature type="transmembrane region" description="Helical" evidence="10">
    <location>
        <begin position="38"/>
        <end position="59"/>
    </location>
</feature>
<comment type="catalytic activity">
    <reaction evidence="7">
        <text>4 Fe(II)-[cytochrome c] + O2 + 8 H(+)(in) = 4 Fe(III)-[cytochrome c] + 2 H2O + 4 H(+)(out)</text>
        <dbReference type="Rhea" id="RHEA:11436"/>
        <dbReference type="Rhea" id="RHEA-COMP:10350"/>
        <dbReference type="Rhea" id="RHEA-COMP:14399"/>
        <dbReference type="ChEBI" id="CHEBI:15377"/>
        <dbReference type="ChEBI" id="CHEBI:15378"/>
        <dbReference type="ChEBI" id="CHEBI:15379"/>
        <dbReference type="ChEBI" id="CHEBI:29033"/>
        <dbReference type="ChEBI" id="CHEBI:29034"/>
        <dbReference type="EC" id="7.1.1.9"/>
    </reaction>
</comment>
<dbReference type="SUPFAM" id="SSF81452">
    <property type="entry name" value="Cytochrome c oxidase subunit III-like"/>
    <property type="match status" value="1"/>
</dbReference>
<feature type="transmembrane region" description="Helical" evidence="10">
    <location>
        <begin position="79"/>
        <end position="99"/>
    </location>
</feature>
<protein>
    <recommendedName>
        <fullName evidence="6">Cytochrome aa3 subunit 3</fullName>
    </recommendedName>
</protein>
<proteinExistence type="inferred from homology"/>
<sequence>MTDGSVTVRRSRGPGPEDMAERLPALKRHPRRVPGEPGLWILILGDLLVFAIFFGLWSWNKAHQPELFVQGRAQMNQAIGLANTLVLISSSAAVAMGLNRIRSCHPDDGRRWYRLAAGLGGAFVALKLLEYSNHVAAGADVLDDGFFMYYFVFTGIHLIHVVAGIIALLLVIRKSRRLGVSSAELPIFEGVGVYWHMVDIVWIVLYSLMYLM</sequence>
<evidence type="ECO:0000256" key="4">
    <source>
        <dbReference type="ARBA" id="ARBA00022989"/>
    </source>
</evidence>
<evidence type="ECO:0000256" key="5">
    <source>
        <dbReference type="ARBA" id="ARBA00023136"/>
    </source>
</evidence>
<evidence type="ECO:0000256" key="3">
    <source>
        <dbReference type="ARBA" id="ARBA00022692"/>
    </source>
</evidence>
<evidence type="ECO:0000256" key="1">
    <source>
        <dbReference type="ARBA" id="ARBA00004141"/>
    </source>
</evidence>
<dbReference type="PANTHER" id="PTHR11403">
    <property type="entry name" value="CYTOCHROME C OXIDASE SUBUNIT III"/>
    <property type="match status" value="1"/>
</dbReference>
<evidence type="ECO:0000313" key="13">
    <source>
        <dbReference type="Proteomes" id="UP001601442"/>
    </source>
</evidence>
<feature type="transmembrane region" description="Helical" evidence="10">
    <location>
        <begin position="149"/>
        <end position="172"/>
    </location>
</feature>
<feature type="transmembrane region" description="Helical" evidence="10">
    <location>
        <begin position="111"/>
        <end position="129"/>
    </location>
</feature>
<keyword evidence="5 10" id="KW-0472">Membrane</keyword>
<evidence type="ECO:0000256" key="2">
    <source>
        <dbReference type="ARBA" id="ARBA00010581"/>
    </source>
</evidence>
<keyword evidence="13" id="KW-1185">Reference proteome</keyword>
<reference evidence="12 13" key="1">
    <citation type="submission" date="2024-10" db="EMBL/GenBank/DDBJ databases">
        <title>The Natural Products Discovery Center: Release of the First 8490 Sequenced Strains for Exploring Actinobacteria Biosynthetic Diversity.</title>
        <authorList>
            <person name="Kalkreuter E."/>
            <person name="Kautsar S.A."/>
            <person name="Yang D."/>
            <person name="Bader C.D."/>
            <person name="Teijaro C.N."/>
            <person name="Fluegel L."/>
            <person name="Davis C.M."/>
            <person name="Simpson J.R."/>
            <person name="Lauterbach L."/>
            <person name="Steele A.D."/>
            <person name="Gui C."/>
            <person name="Meng S."/>
            <person name="Li G."/>
            <person name="Viehrig K."/>
            <person name="Ye F."/>
            <person name="Su P."/>
            <person name="Kiefer A.F."/>
            <person name="Nichols A."/>
            <person name="Cepeda A.J."/>
            <person name="Yan W."/>
            <person name="Fan B."/>
            <person name="Jiang Y."/>
            <person name="Adhikari A."/>
            <person name="Zheng C.-J."/>
            <person name="Schuster L."/>
            <person name="Cowan T.M."/>
            <person name="Smanski M.J."/>
            <person name="Chevrette M.G."/>
            <person name="De Carvalho L.P.S."/>
            <person name="Shen B."/>
        </authorList>
    </citation>
    <scope>NUCLEOTIDE SEQUENCE [LARGE SCALE GENOMIC DNA]</scope>
    <source>
        <strain evidence="12 13">NPDC004119</strain>
    </source>
</reference>
<keyword evidence="3 8" id="KW-0812">Transmembrane</keyword>
<evidence type="ECO:0000256" key="8">
    <source>
        <dbReference type="RuleBase" id="RU003376"/>
    </source>
</evidence>